<sequence length="74" mass="8001">MDYGAILLRQWTNTQMEIRKTSQLAISATYHHVVPNRGAIAEPMLAGFCAPKLHPLADLPFICGLGVSSVGPPK</sequence>
<dbReference type="EMBL" id="BDGG01000002">
    <property type="protein sequence ID" value="GAU92735.1"/>
    <property type="molecule type" value="Genomic_DNA"/>
</dbReference>
<protein>
    <submittedName>
        <fullName evidence="1">Uncharacterized protein</fullName>
    </submittedName>
</protein>
<gene>
    <name evidence="1" type="primary">RvY_04779-1</name>
    <name evidence="1" type="synonym">RvY_04779.1</name>
    <name evidence="1" type="ORF">RvY_04779</name>
</gene>
<evidence type="ECO:0000313" key="2">
    <source>
        <dbReference type="Proteomes" id="UP000186922"/>
    </source>
</evidence>
<organism evidence="1 2">
    <name type="scientific">Ramazzottius varieornatus</name>
    <name type="common">Water bear</name>
    <name type="synonym">Tardigrade</name>
    <dbReference type="NCBI Taxonomy" id="947166"/>
    <lineage>
        <taxon>Eukaryota</taxon>
        <taxon>Metazoa</taxon>
        <taxon>Ecdysozoa</taxon>
        <taxon>Tardigrada</taxon>
        <taxon>Eutardigrada</taxon>
        <taxon>Parachela</taxon>
        <taxon>Hypsibioidea</taxon>
        <taxon>Ramazzottiidae</taxon>
        <taxon>Ramazzottius</taxon>
    </lineage>
</organism>
<comment type="caution">
    <text evidence="1">The sequence shown here is derived from an EMBL/GenBank/DDBJ whole genome shotgun (WGS) entry which is preliminary data.</text>
</comment>
<dbReference type="Proteomes" id="UP000186922">
    <property type="component" value="Unassembled WGS sequence"/>
</dbReference>
<dbReference type="AlphaFoldDB" id="A0A1D1UW87"/>
<proteinExistence type="predicted"/>
<evidence type="ECO:0000313" key="1">
    <source>
        <dbReference type="EMBL" id="GAU92735.1"/>
    </source>
</evidence>
<accession>A0A1D1UW87</accession>
<name>A0A1D1UW87_RAMVA</name>
<reference evidence="1 2" key="1">
    <citation type="journal article" date="2016" name="Nat. Commun.">
        <title>Extremotolerant tardigrade genome and improved radiotolerance of human cultured cells by tardigrade-unique protein.</title>
        <authorList>
            <person name="Hashimoto T."/>
            <person name="Horikawa D.D."/>
            <person name="Saito Y."/>
            <person name="Kuwahara H."/>
            <person name="Kozuka-Hata H."/>
            <person name="Shin-I T."/>
            <person name="Minakuchi Y."/>
            <person name="Ohishi K."/>
            <person name="Motoyama A."/>
            <person name="Aizu T."/>
            <person name="Enomoto A."/>
            <person name="Kondo K."/>
            <person name="Tanaka S."/>
            <person name="Hara Y."/>
            <person name="Koshikawa S."/>
            <person name="Sagara H."/>
            <person name="Miura T."/>
            <person name="Yokobori S."/>
            <person name="Miyagawa K."/>
            <person name="Suzuki Y."/>
            <person name="Kubo T."/>
            <person name="Oyama M."/>
            <person name="Kohara Y."/>
            <person name="Fujiyama A."/>
            <person name="Arakawa K."/>
            <person name="Katayama T."/>
            <person name="Toyoda A."/>
            <person name="Kunieda T."/>
        </authorList>
    </citation>
    <scope>NUCLEOTIDE SEQUENCE [LARGE SCALE GENOMIC DNA]</scope>
    <source>
        <strain evidence="1 2">YOKOZUNA-1</strain>
    </source>
</reference>
<keyword evidence="2" id="KW-1185">Reference proteome</keyword>